<organism evidence="1 2">
    <name type="scientific">Bradyrhizobium septentrionale</name>
    <dbReference type="NCBI Taxonomy" id="1404411"/>
    <lineage>
        <taxon>Bacteria</taxon>
        <taxon>Pseudomonadati</taxon>
        <taxon>Pseudomonadota</taxon>
        <taxon>Alphaproteobacteria</taxon>
        <taxon>Hyphomicrobiales</taxon>
        <taxon>Nitrobacteraceae</taxon>
        <taxon>Bradyrhizobium</taxon>
    </lineage>
</organism>
<dbReference type="Proteomes" id="UP001432046">
    <property type="component" value="Chromosome"/>
</dbReference>
<reference evidence="1" key="1">
    <citation type="journal article" date="2021" name="Int. J. Syst. Evol. Microbiol.">
        <title>Bradyrhizobium septentrionale sp. nov. (sv. septentrionale) and Bradyrhizobium quebecense sp. nov. (sv. septentrionale) associated with legumes native to Canada possess rearranged symbiosis genes and numerous insertion sequences.</title>
        <authorList>
            <person name="Bromfield E.S.P."/>
            <person name="Cloutier S."/>
        </authorList>
    </citation>
    <scope>NUCLEOTIDE SEQUENCE</scope>
    <source>
        <strain evidence="1">5S5</strain>
    </source>
</reference>
<accession>A0ABZ2NND9</accession>
<dbReference type="RefSeq" id="WP_338821429.1">
    <property type="nucleotide sequence ID" value="NZ_CP147708.1"/>
</dbReference>
<proteinExistence type="predicted"/>
<name>A0ABZ2NND9_9BRAD</name>
<protein>
    <submittedName>
        <fullName evidence="1">Uncharacterized protein</fullName>
    </submittedName>
</protein>
<evidence type="ECO:0000313" key="1">
    <source>
        <dbReference type="EMBL" id="WXC76345.1"/>
    </source>
</evidence>
<dbReference type="EMBL" id="CP147711">
    <property type="protein sequence ID" value="WXC76345.1"/>
    <property type="molecule type" value="Genomic_DNA"/>
</dbReference>
<reference evidence="1" key="2">
    <citation type="submission" date="2024-03" db="EMBL/GenBank/DDBJ databases">
        <authorList>
            <person name="Bromfield E.S.P."/>
            <person name="Cloutier S."/>
        </authorList>
    </citation>
    <scope>NUCLEOTIDE SEQUENCE</scope>
    <source>
        <strain evidence="1">5S5</strain>
    </source>
</reference>
<evidence type="ECO:0000313" key="2">
    <source>
        <dbReference type="Proteomes" id="UP001432046"/>
    </source>
</evidence>
<keyword evidence="2" id="KW-1185">Reference proteome</keyword>
<gene>
    <name evidence="1" type="ORF">WDK88_22795</name>
</gene>
<sequence length="85" mass="9195">MLIIPPTWRQPLVPAERIILEGLIRAGGSLSIPEADEDTDIDTIKLLAMLTAMAIDGNVEIVRGDVLNTYAITNAGRVLLDSKPQ</sequence>